<dbReference type="InterPro" id="IPR011050">
    <property type="entry name" value="Pectin_lyase_fold/virulence"/>
</dbReference>
<accession>N6VI96</accession>
<dbReference type="Proteomes" id="UP000014038">
    <property type="component" value="Chromosome"/>
</dbReference>
<organism evidence="2 3">
    <name type="scientific">Bartonella bovis 91-4</name>
    <dbReference type="NCBI Taxonomy" id="1094491"/>
    <lineage>
        <taxon>Bacteria</taxon>
        <taxon>Pseudomonadati</taxon>
        <taxon>Pseudomonadota</taxon>
        <taxon>Alphaproteobacteria</taxon>
        <taxon>Hyphomicrobiales</taxon>
        <taxon>Bartonellaceae</taxon>
        <taxon>Bartonella</taxon>
    </lineage>
</organism>
<dbReference type="AlphaFoldDB" id="N6VI96"/>
<dbReference type="InterPro" id="IPR039448">
    <property type="entry name" value="Beta_helix"/>
</dbReference>
<dbReference type="STRING" id="1094491.BBbe_10280"/>
<evidence type="ECO:0000313" key="3">
    <source>
        <dbReference type="Proteomes" id="UP000014038"/>
    </source>
</evidence>
<sequence>MGGREMTMTDVRISGVQTGVEVTSGNLTISGGTMTGVQTGISMMGSGMLTVSGAKITFTGEHGVKVQNGATANLTNMTIAGTGSGKGVIMESSGTLTMTDVRISGVQTGVYATGGNLTISGGSISEVQTGITMMGSGTLTVNNGAEITFKGSGMENYGVKVGNEVESATLTSVTIEGGGSGKGWG</sequence>
<keyword evidence="3" id="KW-1185">Reference proteome</keyword>
<dbReference type="InterPro" id="IPR006626">
    <property type="entry name" value="PbH1"/>
</dbReference>
<feature type="domain" description="Right handed beta helix" evidence="1">
    <location>
        <begin position="5"/>
        <end position="143"/>
    </location>
</feature>
<gene>
    <name evidence="2" type="ORF">BBbe_10280</name>
</gene>
<dbReference type="Gene3D" id="2.160.20.20">
    <property type="match status" value="1"/>
</dbReference>
<dbReference type="SMART" id="SM00710">
    <property type="entry name" value="PbH1"/>
    <property type="match status" value="5"/>
</dbReference>
<name>N6VI96_9HYPH</name>
<evidence type="ECO:0000259" key="1">
    <source>
        <dbReference type="Pfam" id="PF13229"/>
    </source>
</evidence>
<reference evidence="2 3" key="1">
    <citation type="journal article" date="2013" name="PLoS Genet.">
        <title>A gene transfer agent and a dynamic repertoire of secretion systems hold the keys to the explosive radiation of the emerging pathogen Bartonella.</title>
        <authorList>
            <person name="Guy L."/>
            <person name="Nystedt B."/>
            <person name="Toft C."/>
            <person name="Zaremba-Niedzwiedzka K."/>
            <person name="Berglund E.C."/>
            <person name="Granberg F."/>
            <person name="Naslund K."/>
            <person name="Eriksson A.S."/>
            <person name="Andersson S.G."/>
        </authorList>
    </citation>
    <scope>NUCLEOTIDE SEQUENCE [LARGE SCALE GENOMIC DNA]</scope>
    <source>
        <strain evidence="2 3">91-4</strain>
    </source>
</reference>
<comment type="caution">
    <text evidence="2">The sequence shown here is derived from an EMBL/GenBank/DDBJ whole genome shotgun (WGS) entry which is preliminary data.</text>
</comment>
<dbReference type="Pfam" id="PF13229">
    <property type="entry name" value="Beta_helix"/>
    <property type="match status" value="1"/>
</dbReference>
<dbReference type="InterPro" id="IPR012332">
    <property type="entry name" value="Autotransporter_pectin_lyase_C"/>
</dbReference>
<dbReference type="EMBL" id="AGWA01000009">
    <property type="protein sequence ID" value="ENN90802.1"/>
    <property type="molecule type" value="Genomic_DNA"/>
</dbReference>
<dbReference type="SUPFAM" id="SSF51126">
    <property type="entry name" value="Pectin lyase-like"/>
    <property type="match status" value="1"/>
</dbReference>
<proteinExistence type="predicted"/>
<evidence type="ECO:0000313" key="2">
    <source>
        <dbReference type="EMBL" id="ENN90802.1"/>
    </source>
</evidence>
<dbReference type="PATRIC" id="fig|1094491.5.peg.1114"/>
<protein>
    <recommendedName>
        <fullName evidence="1">Right handed beta helix domain-containing protein</fullName>
    </recommendedName>
</protein>
<dbReference type="HOGENOM" id="CLU_1458571_0_0_5"/>